<feature type="transmembrane region" description="Helical" evidence="8">
    <location>
        <begin position="148"/>
        <end position="170"/>
    </location>
</feature>
<dbReference type="Pfam" id="PF00528">
    <property type="entry name" value="BPD_transp_1"/>
    <property type="match status" value="1"/>
</dbReference>
<organism evidence="10 11">
    <name type="scientific">Formimonas warabiya</name>
    <dbReference type="NCBI Taxonomy" id="1761012"/>
    <lineage>
        <taxon>Bacteria</taxon>
        <taxon>Bacillati</taxon>
        <taxon>Bacillota</taxon>
        <taxon>Clostridia</taxon>
        <taxon>Eubacteriales</taxon>
        <taxon>Peptococcaceae</taxon>
        <taxon>Candidatus Formimonas</taxon>
    </lineage>
</organism>
<evidence type="ECO:0000256" key="6">
    <source>
        <dbReference type="ARBA" id="ARBA00022989"/>
    </source>
</evidence>
<feature type="transmembrane region" description="Helical" evidence="8">
    <location>
        <begin position="97"/>
        <end position="116"/>
    </location>
</feature>
<evidence type="ECO:0000313" key="10">
    <source>
        <dbReference type="EMBL" id="ATW24832.1"/>
    </source>
</evidence>
<keyword evidence="6 8" id="KW-1133">Transmembrane helix</keyword>
<feature type="transmembrane region" description="Helical" evidence="8">
    <location>
        <begin position="249"/>
        <end position="271"/>
    </location>
</feature>
<accession>A0A3G1KQT0</accession>
<feature type="transmembrane region" description="Helical" evidence="8">
    <location>
        <begin position="191"/>
        <end position="214"/>
    </location>
</feature>
<dbReference type="Proteomes" id="UP000323521">
    <property type="component" value="Chromosome"/>
</dbReference>
<dbReference type="PANTHER" id="PTHR42929:SF5">
    <property type="entry name" value="ABC TRANSPORTER PERMEASE PROTEIN"/>
    <property type="match status" value="1"/>
</dbReference>
<gene>
    <name evidence="10" type="ORF">DCMF_08640</name>
</gene>
<sequence length="284" mass="31157">MSDNRTARYFLTIPSIFLAAALFIPMIYMIILTFHSNSTGALSLENYQRFFADSYYLKDVLWISIKQGILSGILALILGYPVALYIAKTKNKNIKTLLLILSIVPLWVNVIIRVFGWRILLSDHGLINEALLTLGLIGSPIKFLATELGVLIGLVQITIPFIVLPLVGVLESMPTSLEEAAYSVGARPFRTFLSITFPLSMPGVMSGLLMSFALNAGGYAIPAMLGGGKVRMLAVVAYDQSMSVGNFNFAALLGLMLLVTCMLFIIPSIMLSNRLYYGKRKGSR</sequence>
<dbReference type="PROSITE" id="PS50928">
    <property type="entry name" value="ABC_TM1"/>
    <property type="match status" value="1"/>
</dbReference>
<keyword evidence="5 8" id="KW-0812">Transmembrane</keyword>
<dbReference type="EMBL" id="CP017634">
    <property type="protein sequence ID" value="ATW24832.1"/>
    <property type="molecule type" value="Genomic_DNA"/>
</dbReference>
<evidence type="ECO:0000256" key="5">
    <source>
        <dbReference type="ARBA" id="ARBA00022692"/>
    </source>
</evidence>
<evidence type="ECO:0000256" key="8">
    <source>
        <dbReference type="RuleBase" id="RU363032"/>
    </source>
</evidence>
<proteinExistence type="inferred from homology"/>
<keyword evidence="3 8" id="KW-0813">Transport</keyword>
<dbReference type="AlphaFoldDB" id="A0A3G1KQT0"/>
<comment type="subcellular location">
    <subcellularLocation>
        <location evidence="1 8">Cell membrane</location>
        <topology evidence="1 8">Multi-pass membrane protein</topology>
    </subcellularLocation>
</comment>
<evidence type="ECO:0000256" key="1">
    <source>
        <dbReference type="ARBA" id="ARBA00004651"/>
    </source>
</evidence>
<dbReference type="GO" id="GO:0005886">
    <property type="term" value="C:plasma membrane"/>
    <property type="evidence" value="ECO:0007669"/>
    <property type="project" value="UniProtKB-SubCell"/>
</dbReference>
<dbReference type="CDD" id="cd06261">
    <property type="entry name" value="TM_PBP2"/>
    <property type="match status" value="1"/>
</dbReference>
<name>A0A3G1KQT0_FORW1</name>
<dbReference type="PANTHER" id="PTHR42929">
    <property type="entry name" value="INNER MEMBRANE ABC TRANSPORTER PERMEASE PROTEIN YDCU-RELATED-RELATED"/>
    <property type="match status" value="1"/>
</dbReference>
<dbReference type="KEGG" id="fwa:DCMF_08640"/>
<feature type="transmembrane region" description="Helical" evidence="8">
    <location>
        <begin position="60"/>
        <end position="85"/>
    </location>
</feature>
<reference evidence="10 11" key="1">
    <citation type="submission" date="2016-10" db="EMBL/GenBank/DDBJ databases">
        <title>Complete Genome Sequence of Peptococcaceae strain DCMF.</title>
        <authorList>
            <person name="Edwards R.J."/>
            <person name="Holland S.I."/>
            <person name="Deshpande N.P."/>
            <person name="Wong Y.K."/>
            <person name="Ertan H."/>
            <person name="Manefield M."/>
            <person name="Russell T.L."/>
            <person name="Lee M.J."/>
        </authorList>
    </citation>
    <scope>NUCLEOTIDE SEQUENCE [LARGE SCALE GENOMIC DNA]</scope>
    <source>
        <strain evidence="10 11">DCMF</strain>
    </source>
</reference>
<feature type="transmembrane region" description="Helical" evidence="8">
    <location>
        <begin position="9"/>
        <end position="34"/>
    </location>
</feature>
<dbReference type="InterPro" id="IPR035906">
    <property type="entry name" value="MetI-like_sf"/>
</dbReference>
<dbReference type="GO" id="GO:0055085">
    <property type="term" value="P:transmembrane transport"/>
    <property type="evidence" value="ECO:0007669"/>
    <property type="project" value="InterPro"/>
</dbReference>
<feature type="domain" description="ABC transmembrane type-1" evidence="9">
    <location>
        <begin position="61"/>
        <end position="268"/>
    </location>
</feature>
<dbReference type="RefSeq" id="WP_214659205.1">
    <property type="nucleotide sequence ID" value="NZ_CP017634.1"/>
</dbReference>
<protein>
    <recommendedName>
        <fullName evidence="9">ABC transmembrane type-1 domain-containing protein</fullName>
    </recommendedName>
</protein>
<keyword evidence="11" id="KW-1185">Reference proteome</keyword>
<evidence type="ECO:0000256" key="3">
    <source>
        <dbReference type="ARBA" id="ARBA00022448"/>
    </source>
</evidence>
<dbReference type="InterPro" id="IPR000515">
    <property type="entry name" value="MetI-like"/>
</dbReference>
<evidence type="ECO:0000256" key="7">
    <source>
        <dbReference type="ARBA" id="ARBA00023136"/>
    </source>
</evidence>
<evidence type="ECO:0000259" key="9">
    <source>
        <dbReference type="PROSITE" id="PS50928"/>
    </source>
</evidence>
<evidence type="ECO:0000256" key="2">
    <source>
        <dbReference type="ARBA" id="ARBA00007069"/>
    </source>
</evidence>
<dbReference type="SUPFAM" id="SSF161098">
    <property type="entry name" value="MetI-like"/>
    <property type="match status" value="1"/>
</dbReference>
<dbReference type="Gene3D" id="1.10.3720.10">
    <property type="entry name" value="MetI-like"/>
    <property type="match status" value="1"/>
</dbReference>
<keyword evidence="4" id="KW-1003">Cell membrane</keyword>
<comment type="similarity">
    <text evidence="2">Belongs to the binding-protein-dependent transport system permease family. CysTW subfamily.</text>
</comment>
<evidence type="ECO:0000313" key="11">
    <source>
        <dbReference type="Proteomes" id="UP000323521"/>
    </source>
</evidence>
<evidence type="ECO:0000256" key="4">
    <source>
        <dbReference type="ARBA" id="ARBA00022475"/>
    </source>
</evidence>
<keyword evidence="7 8" id="KW-0472">Membrane</keyword>